<dbReference type="PANTHER" id="PTHR30055">
    <property type="entry name" value="HTH-TYPE TRANSCRIPTIONAL REGULATOR RUTR"/>
    <property type="match status" value="1"/>
</dbReference>
<keyword evidence="1" id="KW-0805">Transcription regulation</keyword>
<reference evidence="7 8" key="1">
    <citation type="submission" date="2024-06" db="EMBL/GenBank/DDBJ databases">
        <title>Genomic Encyclopedia of Type Strains, Phase IV (KMG-IV): sequencing the most valuable type-strain genomes for metagenomic binning, comparative biology and taxonomic classification.</title>
        <authorList>
            <person name="Goeker M."/>
        </authorList>
    </citation>
    <scope>NUCLEOTIDE SEQUENCE [LARGE SCALE GENOMIC DNA]</scope>
    <source>
        <strain evidence="7 8">DSM 27865</strain>
    </source>
</reference>
<feature type="region of interest" description="Disordered" evidence="5">
    <location>
        <begin position="1"/>
        <end position="32"/>
    </location>
</feature>
<feature type="DNA-binding region" description="H-T-H motif" evidence="4">
    <location>
        <begin position="56"/>
        <end position="75"/>
    </location>
</feature>
<dbReference type="Gene3D" id="1.10.357.10">
    <property type="entry name" value="Tetracycline Repressor, domain 2"/>
    <property type="match status" value="1"/>
</dbReference>
<gene>
    <name evidence="7" type="ORF">ABID37_004281</name>
</gene>
<comment type="caution">
    <text evidence="7">The sequence shown here is derived from an EMBL/GenBank/DDBJ whole genome shotgun (WGS) entry which is preliminary data.</text>
</comment>
<sequence length="218" mass="24145">MAKEQSTGASAMASEGATDGSLPRRQPVQKRSRERLRKILDVAAARIARNGSDQLRMSDVAEGAGISIGSLYQYFPDKSAIVRALAEHYNAQSRQCIEETLRDVATPAQLEVAYVDLLDQYFAMVRDEPVIRDIWSATQTDKQLMSLELTESRLCAALLADAMARAHGQNAKKYESTAFMIWQLGEAVVRLATSVDASESKAILEGFKRMTAREILRM</sequence>
<feature type="domain" description="HTH tetR-type" evidence="6">
    <location>
        <begin position="33"/>
        <end position="93"/>
    </location>
</feature>
<proteinExistence type="predicted"/>
<dbReference type="RefSeq" id="WP_354198432.1">
    <property type="nucleotide sequence ID" value="NZ_JBEPML010000020.1"/>
</dbReference>
<name>A0ABV2N5H4_9HYPH</name>
<evidence type="ECO:0000256" key="4">
    <source>
        <dbReference type="PROSITE-ProRule" id="PRU00335"/>
    </source>
</evidence>
<dbReference type="PROSITE" id="PS50977">
    <property type="entry name" value="HTH_TETR_2"/>
    <property type="match status" value="1"/>
</dbReference>
<dbReference type="Proteomes" id="UP001549076">
    <property type="component" value="Unassembled WGS sequence"/>
</dbReference>
<evidence type="ECO:0000256" key="3">
    <source>
        <dbReference type="ARBA" id="ARBA00023163"/>
    </source>
</evidence>
<evidence type="ECO:0000313" key="8">
    <source>
        <dbReference type="Proteomes" id="UP001549076"/>
    </source>
</evidence>
<dbReference type="InterPro" id="IPR050109">
    <property type="entry name" value="HTH-type_TetR-like_transc_reg"/>
</dbReference>
<keyword evidence="2 4" id="KW-0238">DNA-binding</keyword>
<dbReference type="PANTHER" id="PTHR30055:SF234">
    <property type="entry name" value="HTH-TYPE TRANSCRIPTIONAL REGULATOR BETI"/>
    <property type="match status" value="1"/>
</dbReference>
<dbReference type="Pfam" id="PF00440">
    <property type="entry name" value="TetR_N"/>
    <property type="match status" value="1"/>
</dbReference>
<evidence type="ECO:0000256" key="2">
    <source>
        <dbReference type="ARBA" id="ARBA00023125"/>
    </source>
</evidence>
<dbReference type="PRINTS" id="PR00455">
    <property type="entry name" value="HTHTETR"/>
</dbReference>
<organism evidence="7 8">
    <name type="scientific">Aquamicrobium terrae</name>
    <dbReference type="NCBI Taxonomy" id="1324945"/>
    <lineage>
        <taxon>Bacteria</taxon>
        <taxon>Pseudomonadati</taxon>
        <taxon>Pseudomonadota</taxon>
        <taxon>Alphaproteobacteria</taxon>
        <taxon>Hyphomicrobiales</taxon>
        <taxon>Phyllobacteriaceae</taxon>
        <taxon>Aquamicrobium</taxon>
    </lineage>
</organism>
<keyword evidence="8" id="KW-1185">Reference proteome</keyword>
<evidence type="ECO:0000259" key="6">
    <source>
        <dbReference type="PROSITE" id="PS50977"/>
    </source>
</evidence>
<dbReference type="InterPro" id="IPR009057">
    <property type="entry name" value="Homeodomain-like_sf"/>
</dbReference>
<dbReference type="InterPro" id="IPR041674">
    <property type="entry name" value="TetR_C_22"/>
</dbReference>
<dbReference type="EMBL" id="JBEPML010000020">
    <property type="protein sequence ID" value="MET3794041.1"/>
    <property type="molecule type" value="Genomic_DNA"/>
</dbReference>
<accession>A0ABV2N5H4</accession>
<dbReference type="SUPFAM" id="SSF46689">
    <property type="entry name" value="Homeodomain-like"/>
    <property type="match status" value="1"/>
</dbReference>
<dbReference type="InterPro" id="IPR001647">
    <property type="entry name" value="HTH_TetR"/>
</dbReference>
<dbReference type="Pfam" id="PF17928">
    <property type="entry name" value="TetR_C_22"/>
    <property type="match status" value="1"/>
</dbReference>
<evidence type="ECO:0000313" key="7">
    <source>
        <dbReference type="EMBL" id="MET3794041.1"/>
    </source>
</evidence>
<evidence type="ECO:0000256" key="1">
    <source>
        <dbReference type="ARBA" id="ARBA00023015"/>
    </source>
</evidence>
<protein>
    <submittedName>
        <fullName evidence="7">AcrR family transcriptional regulator</fullName>
    </submittedName>
</protein>
<keyword evidence="3" id="KW-0804">Transcription</keyword>
<evidence type="ECO:0000256" key="5">
    <source>
        <dbReference type="SAM" id="MobiDB-lite"/>
    </source>
</evidence>